<evidence type="ECO:0000256" key="4">
    <source>
        <dbReference type="SAM" id="Phobius"/>
    </source>
</evidence>
<evidence type="ECO:0000256" key="1">
    <source>
        <dbReference type="ARBA" id="ARBA00004141"/>
    </source>
</evidence>
<dbReference type="GO" id="GO:0006031">
    <property type="term" value="P:chitin biosynthetic process"/>
    <property type="evidence" value="ECO:0007669"/>
    <property type="project" value="TreeGrafter"/>
</dbReference>
<keyword evidence="4" id="KW-1133">Transmembrane helix</keyword>
<name>A0A6P7U3W9_9MOLL</name>
<gene>
    <name evidence="6" type="primary">LOC115230150</name>
</gene>
<keyword evidence="3 4" id="KW-0472">Membrane</keyword>
<comment type="subcellular location">
    <subcellularLocation>
        <location evidence="1">Membrane</location>
        <topology evidence="1">Multi-pass membrane protein</topology>
    </subcellularLocation>
</comment>
<reference evidence="6" key="1">
    <citation type="submission" date="2025-08" db="UniProtKB">
        <authorList>
            <consortium name="RefSeq"/>
        </authorList>
    </citation>
    <scope>IDENTIFICATION</scope>
</reference>
<sequence length="332" mass="37501">MVVLSPGSTIVLIVAGLDIVFGTTFTMPSILVSVVLLAYMSVCMFTDTKFQLKVTTLLIFILGTAVTCVFIGGVAYVIIDFARETESKYQQLSAHYVLIILLSSVFYAAILHPRDCWMIFLGVFYMFMIPTMQILLPAYSLSNIVDQSWGTRDGNKATVPNLVCFPKIRKRRKKKRKKKEDKIPASLNSPPLNCEDECEDDVEYKFWEFLLESTIGAKARMGTPKPVIEKKLRRFRLKCIIGFLVCNTIWMAILGYLFASAPSEVSSLNLFGIINTSLFGISLIVQLTGLTVHRTQDTIESVIRKSNIHSNRPEWIITKDEKLDDARKESEK</sequence>
<dbReference type="InterPro" id="IPR004835">
    <property type="entry name" value="Chitin_synth"/>
</dbReference>
<dbReference type="GO" id="GO:0071944">
    <property type="term" value="C:cell periphery"/>
    <property type="evidence" value="ECO:0007669"/>
    <property type="project" value="TreeGrafter"/>
</dbReference>
<evidence type="ECO:0000256" key="3">
    <source>
        <dbReference type="ARBA" id="ARBA00023136"/>
    </source>
</evidence>
<dbReference type="AlphaFoldDB" id="A0A6P7U3W9"/>
<dbReference type="KEGG" id="osn:115230150"/>
<proteinExistence type="predicted"/>
<dbReference type="Proteomes" id="UP000515154">
    <property type="component" value="Unplaced"/>
</dbReference>
<feature type="transmembrane region" description="Helical" evidence="4">
    <location>
        <begin position="59"/>
        <end position="82"/>
    </location>
</feature>
<dbReference type="GO" id="GO:0016020">
    <property type="term" value="C:membrane"/>
    <property type="evidence" value="ECO:0007669"/>
    <property type="project" value="UniProtKB-SubCell"/>
</dbReference>
<dbReference type="PANTHER" id="PTHR22914">
    <property type="entry name" value="CHITIN SYNTHASE"/>
    <property type="match status" value="1"/>
</dbReference>
<protein>
    <submittedName>
        <fullName evidence="6">Uncharacterized protein LOC115230150</fullName>
    </submittedName>
</protein>
<feature type="transmembrane region" description="Helical" evidence="4">
    <location>
        <begin position="239"/>
        <end position="258"/>
    </location>
</feature>
<evidence type="ECO:0000313" key="5">
    <source>
        <dbReference type="Proteomes" id="UP000515154"/>
    </source>
</evidence>
<dbReference type="PANTHER" id="PTHR22914:SF41">
    <property type="entry name" value="CHITIN SYNTHASE 7"/>
    <property type="match status" value="1"/>
</dbReference>
<keyword evidence="2 4" id="KW-0812">Transmembrane</keyword>
<feature type="transmembrane region" description="Helical" evidence="4">
    <location>
        <begin position="117"/>
        <end position="139"/>
    </location>
</feature>
<organism evidence="5 6">
    <name type="scientific">Octopus sinensis</name>
    <name type="common">East Asian common octopus</name>
    <dbReference type="NCBI Taxonomy" id="2607531"/>
    <lineage>
        <taxon>Eukaryota</taxon>
        <taxon>Metazoa</taxon>
        <taxon>Spiralia</taxon>
        <taxon>Lophotrochozoa</taxon>
        <taxon>Mollusca</taxon>
        <taxon>Cephalopoda</taxon>
        <taxon>Coleoidea</taxon>
        <taxon>Octopodiformes</taxon>
        <taxon>Octopoda</taxon>
        <taxon>Incirrata</taxon>
        <taxon>Octopodidae</taxon>
        <taxon>Octopus</taxon>
    </lineage>
</organism>
<keyword evidence="5" id="KW-1185">Reference proteome</keyword>
<dbReference type="GO" id="GO:0004100">
    <property type="term" value="F:chitin synthase activity"/>
    <property type="evidence" value="ECO:0007669"/>
    <property type="project" value="InterPro"/>
</dbReference>
<feature type="transmembrane region" description="Helical" evidence="4">
    <location>
        <begin position="12"/>
        <end position="39"/>
    </location>
</feature>
<feature type="transmembrane region" description="Helical" evidence="4">
    <location>
        <begin position="270"/>
        <end position="292"/>
    </location>
</feature>
<evidence type="ECO:0000313" key="6">
    <source>
        <dbReference type="RefSeq" id="XP_029656222.2"/>
    </source>
</evidence>
<dbReference type="RefSeq" id="XP_029656222.2">
    <property type="nucleotide sequence ID" value="XM_029800362.2"/>
</dbReference>
<evidence type="ECO:0000256" key="2">
    <source>
        <dbReference type="ARBA" id="ARBA00022692"/>
    </source>
</evidence>
<accession>A0A6P7U3W9</accession>
<feature type="transmembrane region" description="Helical" evidence="4">
    <location>
        <begin position="94"/>
        <end position="111"/>
    </location>
</feature>